<dbReference type="RefSeq" id="WP_011324494.1">
    <property type="nucleotide sequence ID" value="NC_007427.1"/>
</dbReference>
<protein>
    <submittedName>
        <fullName evidence="1">Uncharacterized protein</fullName>
    </submittedName>
</protein>
<geneLocation type="plasmid" evidence="1 2">
    <name>PL131</name>
</geneLocation>
<name>Q3ILX3_NATPD</name>
<dbReference type="KEGG" id="nph:NP_6234A"/>
<dbReference type="EMBL" id="CR936258">
    <property type="protein sequence ID" value="CAI50897.1"/>
    <property type="molecule type" value="Genomic_DNA"/>
</dbReference>
<organism evidence="1 2">
    <name type="scientific">Natronomonas pharaonis (strain ATCC 35678 / DSM 2160 / CIP 103997 / JCM 8858 / NBRC 14720 / NCIMB 2260 / Gabara)</name>
    <name type="common">Halobacterium pharaonis</name>
    <dbReference type="NCBI Taxonomy" id="348780"/>
    <lineage>
        <taxon>Archaea</taxon>
        <taxon>Methanobacteriati</taxon>
        <taxon>Methanobacteriota</taxon>
        <taxon>Stenosarchaea group</taxon>
        <taxon>Halobacteria</taxon>
        <taxon>Halobacteriales</taxon>
        <taxon>Natronomonadaceae</taxon>
        <taxon>Natronomonas</taxon>
    </lineage>
</organism>
<keyword evidence="1" id="KW-0614">Plasmid</keyword>
<sequence length="137" mass="15146">MQRRKFSTTTGSALSILFAGCLGGTDVPDNENGGENAVEERIKTCEEQYIQDEVVTRADETIDDTLQPAVVDSESRGDGEFVELRTEFGVTRQADDAPDEHIDYLVTAYYLVSDDIVYRTEGDEPEGDPRDGITIDC</sequence>
<proteinExistence type="predicted"/>
<reference evidence="1 2" key="1">
    <citation type="journal article" date="2005" name="Genome Res.">
        <title>Living with two extremes: conclusions from the genome sequence of Natronomonas pharaonis.</title>
        <authorList>
            <person name="Falb M."/>
            <person name="Pfeiffer F."/>
            <person name="Palm P."/>
            <person name="Rodewald K."/>
            <person name="Hickmann V."/>
            <person name="Tittor J."/>
            <person name="Oesterhelt D."/>
        </authorList>
    </citation>
    <scope>NUCLEOTIDE SEQUENCE [LARGE SCALE GENOMIC DNA]</scope>
    <source>
        <strain evidence="2">ATCC 35678 / DSM 2160 / CIP 103997 / JCM 8858 / NBRC 14720 / NCIMB 2260 / Gabara</strain>
    </source>
</reference>
<evidence type="ECO:0000313" key="2">
    <source>
        <dbReference type="Proteomes" id="UP000002698"/>
    </source>
</evidence>
<keyword evidence="2" id="KW-1185">Reference proteome</keyword>
<gene>
    <name evidence="1" type="ordered locus">NP_6234A</name>
</gene>
<dbReference type="GeneID" id="32155036"/>
<dbReference type="HOGENOM" id="CLU_1860760_0_0_2"/>
<dbReference type="Proteomes" id="UP000002698">
    <property type="component" value="Plasmid PL131"/>
</dbReference>
<dbReference type="EnsemblBacteria" id="CAI50897">
    <property type="protein sequence ID" value="CAI50897"/>
    <property type="gene ID" value="NP_6234A"/>
</dbReference>
<accession>Q3ILX3</accession>
<dbReference type="AlphaFoldDB" id="Q3ILX3"/>
<dbReference type="OrthoDB" id="381228at2157"/>
<evidence type="ECO:0000313" key="1">
    <source>
        <dbReference type="EMBL" id="CAI50897.1"/>
    </source>
</evidence>
<dbReference type="PROSITE" id="PS51257">
    <property type="entry name" value="PROKAR_LIPOPROTEIN"/>
    <property type="match status" value="1"/>
</dbReference>